<evidence type="ECO:0000256" key="3">
    <source>
        <dbReference type="HAMAP-Rule" id="MF_01488"/>
    </source>
</evidence>
<protein>
    <recommendedName>
        <fullName evidence="3">ATP-dependent RecD2 DNA helicase</fullName>
        <ecNumber evidence="3">5.6.2.3</ecNumber>
    </recommendedName>
    <alternativeName>
        <fullName evidence="3">DNA 5'-3' helicase subunit RecD2</fullName>
    </alternativeName>
</protein>
<dbReference type="EC" id="5.6.2.3" evidence="3"/>
<dbReference type="InterPro" id="IPR050534">
    <property type="entry name" value="Coronavir_polyprotein_1ab"/>
</dbReference>
<keyword evidence="7" id="KW-1185">Reference proteome</keyword>
<dbReference type="GeneID" id="83004034"/>
<dbReference type="HAMAP" id="MF_01488">
    <property type="entry name" value="RecD2"/>
    <property type="match status" value="1"/>
</dbReference>
<keyword evidence="1 3" id="KW-0547">Nucleotide-binding</keyword>
<dbReference type="InterPro" id="IPR003583">
    <property type="entry name" value="Hlx-hairpin-Hlx_DNA-bd_motif"/>
</dbReference>
<feature type="domain" description="AAA+ ATPase" evidence="5">
    <location>
        <begin position="332"/>
        <end position="476"/>
    </location>
</feature>
<dbReference type="GO" id="GO:0003677">
    <property type="term" value="F:DNA binding"/>
    <property type="evidence" value="ECO:0007669"/>
    <property type="project" value="UniProtKB-UniRule"/>
</dbReference>
<reference evidence="6 7" key="1">
    <citation type="submission" date="2018-08" db="EMBL/GenBank/DDBJ databases">
        <title>A genome reference for cultivated species of the human gut microbiota.</title>
        <authorList>
            <person name="Zou Y."/>
            <person name="Xue W."/>
            <person name="Luo G."/>
        </authorList>
    </citation>
    <scope>NUCLEOTIDE SEQUENCE [LARGE SCALE GENOMIC DNA]</scope>
    <source>
        <strain evidence="6 7">AM07-24</strain>
    </source>
</reference>
<accession>A0A415DZ35</accession>
<dbReference type="InterPro" id="IPR029493">
    <property type="entry name" value="RecD2-like_HHH"/>
</dbReference>
<dbReference type="GO" id="GO:0043139">
    <property type="term" value="F:5'-3' DNA helicase activity"/>
    <property type="evidence" value="ECO:0007669"/>
    <property type="project" value="UniProtKB-UniRule"/>
</dbReference>
<feature type="domain" description="Helix-hairpin-helix DNA-binding motif class 1" evidence="4">
    <location>
        <begin position="116"/>
        <end position="135"/>
    </location>
</feature>
<dbReference type="GO" id="GO:0009338">
    <property type="term" value="C:exodeoxyribonuclease V complex"/>
    <property type="evidence" value="ECO:0007669"/>
    <property type="project" value="TreeGrafter"/>
</dbReference>
<dbReference type="STRING" id="1776384.GCA_900086585_01656"/>
<dbReference type="Pfam" id="PF18335">
    <property type="entry name" value="SH3_13"/>
    <property type="match status" value="1"/>
</dbReference>
<dbReference type="Pfam" id="PF13604">
    <property type="entry name" value="AAA_30"/>
    <property type="match status" value="1"/>
</dbReference>
<organism evidence="6 7">
    <name type="scientific">Emergencia timonensis</name>
    <dbReference type="NCBI Taxonomy" id="1776384"/>
    <lineage>
        <taxon>Bacteria</taxon>
        <taxon>Bacillati</taxon>
        <taxon>Bacillota</taxon>
        <taxon>Clostridia</taxon>
        <taxon>Peptostreptococcales</taxon>
        <taxon>Anaerovoracaceae</taxon>
        <taxon>Emergencia</taxon>
    </lineage>
</organism>
<dbReference type="InterPro" id="IPR010994">
    <property type="entry name" value="RuvA_2-like"/>
</dbReference>
<dbReference type="Pfam" id="PF14520">
    <property type="entry name" value="HHH_5"/>
    <property type="match status" value="1"/>
</dbReference>
<evidence type="ECO:0000313" key="7">
    <source>
        <dbReference type="Proteomes" id="UP000284841"/>
    </source>
</evidence>
<gene>
    <name evidence="3" type="primary">recD2</name>
    <name evidence="6" type="ORF">DW099_14725</name>
</gene>
<comment type="catalytic activity">
    <reaction evidence="3">
        <text>ATP + H2O = ADP + phosphate + H(+)</text>
        <dbReference type="Rhea" id="RHEA:13065"/>
        <dbReference type="ChEBI" id="CHEBI:15377"/>
        <dbReference type="ChEBI" id="CHEBI:15378"/>
        <dbReference type="ChEBI" id="CHEBI:30616"/>
        <dbReference type="ChEBI" id="CHEBI:43474"/>
        <dbReference type="ChEBI" id="CHEBI:456216"/>
        <dbReference type="EC" id="5.6.2.3"/>
    </reaction>
</comment>
<name>A0A415DZ35_9FIRM</name>
<keyword evidence="3" id="KW-0378">Hydrolase</keyword>
<dbReference type="CDD" id="cd18809">
    <property type="entry name" value="SF1_C_RecD"/>
    <property type="match status" value="1"/>
</dbReference>
<dbReference type="GO" id="GO:0005524">
    <property type="term" value="F:ATP binding"/>
    <property type="evidence" value="ECO:0007669"/>
    <property type="project" value="UniProtKB-UniRule"/>
</dbReference>
<dbReference type="Gene3D" id="3.40.50.300">
    <property type="entry name" value="P-loop containing nucleotide triphosphate hydrolases"/>
    <property type="match status" value="2"/>
</dbReference>
<keyword evidence="3" id="KW-0238">DNA-binding</keyword>
<dbReference type="PANTHER" id="PTHR43788:SF6">
    <property type="entry name" value="DNA HELICASE B"/>
    <property type="match status" value="1"/>
</dbReference>
<dbReference type="Pfam" id="PF13538">
    <property type="entry name" value="UvrD_C_2"/>
    <property type="match status" value="1"/>
</dbReference>
<feature type="binding site" evidence="3">
    <location>
        <begin position="343"/>
        <end position="347"/>
    </location>
    <ligand>
        <name>ATP</name>
        <dbReference type="ChEBI" id="CHEBI:30616"/>
    </ligand>
</feature>
<comment type="similarity">
    <text evidence="3">Belongs to the RecD family. RecD2 subfamily.</text>
</comment>
<dbReference type="InterPro" id="IPR006345">
    <property type="entry name" value="RecD2"/>
</dbReference>
<dbReference type="GO" id="GO:0006281">
    <property type="term" value="P:DNA repair"/>
    <property type="evidence" value="ECO:0007669"/>
    <property type="project" value="InterPro"/>
</dbReference>
<dbReference type="InterPro" id="IPR041451">
    <property type="entry name" value="RecD2_SH13"/>
</dbReference>
<dbReference type="Pfam" id="PF14490">
    <property type="entry name" value="HHH_RecD2"/>
    <property type="match status" value="1"/>
</dbReference>
<keyword evidence="2 3" id="KW-0067">ATP-binding</keyword>
<dbReference type="Gene3D" id="1.10.150.20">
    <property type="entry name" value="5' to 3' exonuclease, C-terminal subdomain"/>
    <property type="match status" value="1"/>
</dbReference>
<dbReference type="InterPro" id="IPR003593">
    <property type="entry name" value="AAA+_ATPase"/>
</dbReference>
<dbReference type="CDD" id="cd17933">
    <property type="entry name" value="DEXSc_RecD-like"/>
    <property type="match status" value="1"/>
</dbReference>
<dbReference type="Proteomes" id="UP000284841">
    <property type="component" value="Unassembled WGS sequence"/>
</dbReference>
<dbReference type="RefSeq" id="WP_067536389.1">
    <property type="nucleotide sequence ID" value="NZ_AP025567.1"/>
</dbReference>
<feature type="domain" description="Helix-hairpin-helix DNA-binding motif class 1" evidence="4">
    <location>
        <begin position="180"/>
        <end position="199"/>
    </location>
</feature>
<dbReference type="Gene3D" id="2.30.30.940">
    <property type="match status" value="1"/>
</dbReference>
<dbReference type="SUPFAM" id="SSF47781">
    <property type="entry name" value="RuvA domain 2-like"/>
    <property type="match status" value="1"/>
</dbReference>
<dbReference type="GO" id="GO:0016887">
    <property type="term" value="F:ATP hydrolysis activity"/>
    <property type="evidence" value="ECO:0007669"/>
    <property type="project" value="RHEA"/>
</dbReference>
<dbReference type="SUPFAM" id="SSF52540">
    <property type="entry name" value="P-loop containing nucleoside triphosphate hydrolases"/>
    <property type="match status" value="1"/>
</dbReference>
<evidence type="ECO:0000256" key="1">
    <source>
        <dbReference type="ARBA" id="ARBA00022741"/>
    </source>
</evidence>
<evidence type="ECO:0000259" key="4">
    <source>
        <dbReference type="SMART" id="SM00278"/>
    </source>
</evidence>
<dbReference type="InterPro" id="IPR027785">
    <property type="entry name" value="UvrD-like_helicase_C"/>
</dbReference>
<dbReference type="EMBL" id="QRMS01000004">
    <property type="protein sequence ID" value="RHJ86090.1"/>
    <property type="molecule type" value="Genomic_DNA"/>
</dbReference>
<dbReference type="SMART" id="SM00278">
    <property type="entry name" value="HhH1"/>
    <property type="match status" value="3"/>
</dbReference>
<dbReference type="Gene3D" id="1.10.10.2220">
    <property type="match status" value="1"/>
</dbReference>
<dbReference type="InterPro" id="IPR055446">
    <property type="entry name" value="RecD2_N_OB"/>
</dbReference>
<keyword evidence="3" id="KW-0413">Isomerase</keyword>
<dbReference type="AlphaFoldDB" id="A0A415DZ35"/>
<comment type="function">
    <text evidence="3">DNA-dependent ATPase and ATP-dependent 5'-3' DNA helicase. Has no activity on blunt DNA or DNA with 3'-overhangs, requires at least 10 bases of 5'-ssDNA for helicase activity.</text>
</comment>
<dbReference type="GO" id="GO:0006310">
    <property type="term" value="P:DNA recombination"/>
    <property type="evidence" value="ECO:0007669"/>
    <property type="project" value="InterPro"/>
</dbReference>
<evidence type="ECO:0000259" key="5">
    <source>
        <dbReference type="SMART" id="SM00382"/>
    </source>
</evidence>
<proteinExistence type="inferred from homology"/>
<sequence length="738" mass="82719">MEEKQGIITEIIFHNEDNGYTIAVMETEAEYFTVVGCLPSCVKGSSYKLRGTFKVHPTYGEQFAFTEFEEMLPTGKAGIEGFLASGVIKGIGPKMAAAIVNLFGEETLEIMEHEPEKLSRVSGIGPKKAESIAESFAAHREFANVSMFFQEYGVSADYALKLYKIYGASATELIKENPYRLVEEVYGIGFRKADTIAEKMGIEKESTFRIHSGIKYGLSYYVGEGNTYMPQQELCEKVAELLDVSTELIYENMVTMAFEGDIQIDSLDGQTVVYLYLYYLAEQKVCKNIAAIAGAGLKALSVDIDSMIKMTEGETGIILSEQQITAVKSSLTSGVSVITGGPGTGKTTIINTIINIFEQSEFKVAIAAPTGRAAKRITETSGHYASTVHRLLEYYYCEGEDVMKFGKTSEDPLNYDVVIVDEASMIDLMLMQGLTDAIKPGTRLIIVGDYDQLPSVGAGNVLRDIIESEYVHTVILKEIFRQAEESMIVVNAHRINKGEYPFVNGKDKDFFLMERPSEKAILDLILELITKRLAAYYEGIVPVRDIQVLTPVRKGALGSIFLNKELQQALNPPRDDLMERKFGEKLFRENDKVMQIKNNYQMGWKKRRDFSEGQGIFNGDVGFIEKIDKEFNQMTVIFDEDKYVTYDFSQLDELELAYAVTVHKSQGSEFPIVVMPISWFPPVLATRNLLYTAVTRGKQIVVLVGSEGRMNAMIDNNRIKMRYSGLRYRLENLLEVGR</sequence>
<dbReference type="GO" id="GO:0017116">
    <property type="term" value="F:single-stranded DNA helicase activity"/>
    <property type="evidence" value="ECO:0007669"/>
    <property type="project" value="TreeGrafter"/>
</dbReference>
<dbReference type="PANTHER" id="PTHR43788">
    <property type="entry name" value="DNA2/NAM7 HELICASE FAMILY MEMBER"/>
    <property type="match status" value="1"/>
</dbReference>
<evidence type="ECO:0000313" key="6">
    <source>
        <dbReference type="EMBL" id="RHJ86090.1"/>
    </source>
</evidence>
<dbReference type="InterPro" id="IPR027417">
    <property type="entry name" value="P-loop_NTPase"/>
</dbReference>
<dbReference type="OrthoDB" id="9803432at2"/>
<dbReference type="SMART" id="SM00382">
    <property type="entry name" value="AAA"/>
    <property type="match status" value="1"/>
</dbReference>
<comment type="caution">
    <text evidence="6">The sequence shown here is derived from an EMBL/GenBank/DDBJ whole genome shotgun (WGS) entry which is preliminary data.</text>
</comment>
<feature type="domain" description="Helix-hairpin-helix DNA-binding motif class 1" evidence="4">
    <location>
        <begin position="81"/>
        <end position="102"/>
    </location>
</feature>
<keyword evidence="3 6" id="KW-0347">Helicase</keyword>
<evidence type="ECO:0000256" key="2">
    <source>
        <dbReference type="ARBA" id="ARBA00022840"/>
    </source>
</evidence>
<dbReference type="NCBIfam" id="TIGR01448">
    <property type="entry name" value="recD_rel"/>
    <property type="match status" value="1"/>
</dbReference>
<dbReference type="Pfam" id="PF23139">
    <property type="entry name" value="OB_YrrC"/>
    <property type="match status" value="1"/>
</dbReference>